<evidence type="ECO:0000313" key="11">
    <source>
        <dbReference type="Proteomes" id="UP001219355"/>
    </source>
</evidence>
<proteinExistence type="inferred from homology"/>
<dbReference type="PANTHER" id="PTHR16196:SF0">
    <property type="entry name" value="PRE-MRNA-SPLICING FACTOR CWC25 HOMOLOG"/>
    <property type="match status" value="1"/>
</dbReference>
<feature type="region of interest" description="Disordered" evidence="8">
    <location>
        <begin position="165"/>
        <end position="305"/>
    </location>
</feature>
<evidence type="ECO:0000256" key="4">
    <source>
        <dbReference type="ARBA" id="ARBA00022728"/>
    </source>
</evidence>
<evidence type="ECO:0000256" key="6">
    <source>
        <dbReference type="ARBA" id="ARBA00023187"/>
    </source>
</evidence>
<dbReference type="Pfam" id="PF12542">
    <property type="entry name" value="CWC25"/>
    <property type="match status" value="1"/>
</dbReference>
<feature type="compositionally biased region" description="Basic residues" evidence="8">
    <location>
        <begin position="180"/>
        <end position="200"/>
    </location>
</feature>
<evidence type="ECO:0000256" key="2">
    <source>
        <dbReference type="ARBA" id="ARBA00006695"/>
    </source>
</evidence>
<protein>
    <submittedName>
        <fullName evidence="10">RNA-splicing factor</fullName>
    </submittedName>
</protein>
<feature type="compositionally biased region" description="Basic residues" evidence="8">
    <location>
        <begin position="234"/>
        <end position="248"/>
    </location>
</feature>
<dbReference type="InterPro" id="IPR019339">
    <property type="entry name" value="CIR_N_dom"/>
</dbReference>
<evidence type="ECO:0000259" key="9">
    <source>
        <dbReference type="SMART" id="SM01083"/>
    </source>
</evidence>
<comment type="similarity">
    <text evidence="2">Belongs to the CWC25 family.</text>
</comment>
<comment type="subcellular location">
    <subcellularLocation>
        <location evidence="1">Nucleus</location>
    </subcellularLocation>
</comment>
<evidence type="ECO:0000256" key="3">
    <source>
        <dbReference type="ARBA" id="ARBA00022664"/>
    </source>
</evidence>
<dbReference type="SMART" id="SM01083">
    <property type="entry name" value="Cir_N"/>
    <property type="match status" value="1"/>
</dbReference>
<keyword evidence="3" id="KW-0507">mRNA processing</keyword>
<accession>A0AAF0DG17</accession>
<name>A0AAF0DG17_9EURO</name>
<feature type="compositionally biased region" description="Basic and acidic residues" evidence="8">
    <location>
        <begin position="263"/>
        <end position="276"/>
    </location>
</feature>
<feature type="compositionally biased region" description="Basic and acidic residues" evidence="8">
    <location>
        <begin position="165"/>
        <end position="179"/>
    </location>
</feature>
<dbReference type="InterPro" id="IPR051376">
    <property type="entry name" value="CWC25_splicing_factor"/>
</dbReference>
<dbReference type="GO" id="GO:0000398">
    <property type="term" value="P:mRNA splicing, via spliceosome"/>
    <property type="evidence" value="ECO:0007669"/>
    <property type="project" value="TreeGrafter"/>
</dbReference>
<reference evidence="10" key="1">
    <citation type="submission" date="2023-03" db="EMBL/GenBank/DDBJ databases">
        <title>Emydomyces testavorans Genome Sequence.</title>
        <authorList>
            <person name="Hoyer L."/>
        </authorList>
    </citation>
    <scope>NUCLEOTIDE SEQUENCE</scope>
    <source>
        <strain evidence="10">16-2883</strain>
    </source>
</reference>
<organism evidence="10 11">
    <name type="scientific">Emydomyces testavorans</name>
    <dbReference type="NCBI Taxonomy" id="2070801"/>
    <lineage>
        <taxon>Eukaryota</taxon>
        <taxon>Fungi</taxon>
        <taxon>Dikarya</taxon>
        <taxon>Ascomycota</taxon>
        <taxon>Pezizomycotina</taxon>
        <taxon>Eurotiomycetes</taxon>
        <taxon>Eurotiomycetidae</taxon>
        <taxon>Onygenales</taxon>
        <taxon>Nannizziopsiaceae</taxon>
        <taxon>Emydomyces</taxon>
    </lineage>
</organism>
<feature type="domain" description="CBF1-interacting co-repressor CIR N-terminal" evidence="9">
    <location>
        <begin position="10"/>
        <end position="46"/>
    </location>
</feature>
<keyword evidence="4" id="KW-0747">Spliceosome</keyword>
<gene>
    <name evidence="10" type="primary">CWC25</name>
    <name evidence="10" type="ORF">PRK78_003030</name>
</gene>
<dbReference type="GO" id="GO:0005684">
    <property type="term" value="C:U2-type spliceosomal complex"/>
    <property type="evidence" value="ECO:0007669"/>
    <property type="project" value="TreeGrafter"/>
</dbReference>
<sequence>MGGDLNLKKSWNPVLLKNQERVWVEQKKALEERKRIDQVMKERAEERQIQELQEMQEAAGGKKRLSRVDWMYSGPAAGQAGTTEEMEGYLLGKRRIDGLIKGNDNAKLEKSSGESSFMALQNANTAKDTAAKIREDPMLAIKKQEQAAYETMMRDPMRRRELLKAAGLESREERSSDKDRKHRKHHHRHHEDRHSRHRSRRYEEDDRRTHRHGHRNCRSDSRSRSRSRTASPSRRSRRSLSPDRRRRSFYPQPRNWSRSPYRSSDRPSHHQREDHHHYSRRSSLPTRREYTSERPQSSTNDENKAARLAAMQQNAEELDQARASRLTAAEARDLAKREAEEAARVESSKYGGKGAFVSGLNRRAGDIDLADRLRRGRRNIEKEQEAY</sequence>
<dbReference type="PANTHER" id="PTHR16196">
    <property type="entry name" value="CELL CYCLE CONTROL PROTEIN CWF25"/>
    <property type="match status" value="1"/>
</dbReference>
<dbReference type="InterPro" id="IPR022209">
    <property type="entry name" value="CWC25"/>
</dbReference>
<keyword evidence="5" id="KW-0175">Coiled coil</keyword>
<keyword evidence="6" id="KW-0508">mRNA splicing</keyword>
<evidence type="ECO:0000256" key="5">
    <source>
        <dbReference type="ARBA" id="ARBA00023054"/>
    </source>
</evidence>
<dbReference type="Pfam" id="PF10197">
    <property type="entry name" value="Cir_N"/>
    <property type="match status" value="1"/>
</dbReference>
<dbReference type="Proteomes" id="UP001219355">
    <property type="component" value="Chromosome 2"/>
</dbReference>
<keyword evidence="11" id="KW-1185">Reference proteome</keyword>
<evidence type="ECO:0000256" key="7">
    <source>
        <dbReference type="ARBA" id="ARBA00023242"/>
    </source>
</evidence>
<dbReference type="AlphaFoldDB" id="A0AAF0DG17"/>
<evidence type="ECO:0000256" key="8">
    <source>
        <dbReference type="SAM" id="MobiDB-lite"/>
    </source>
</evidence>
<dbReference type="EMBL" id="CP120628">
    <property type="protein sequence ID" value="WEW57563.1"/>
    <property type="molecule type" value="Genomic_DNA"/>
</dbReference>
<evidence type="ECO:0000256" key="1">
    <source>
        <dbReference type="ARBA" id="ARBA00004123"/>
    </source>
</evidence>
<keyword evidence="7" id="KW-0539">Nucleus</keyword>
<evidence type="ECO:0000313" key="10">
    <source>
        <dbReference type="EMBL" id="WEW57563.1"/>
    </source>
</evidence>